<accession>A0A497Z9U8</accession>
<evidence type="ECO:0000313" key="2">
    <source>
        <dbReference type="EMBL" id="PHN98230.1"/>
    </source>
</evidence>
<dbReference type="InterPro" id="IPR047690">
    <property type="entry name" value="IPExxxVDY_fam"/>
</dbReference>
<reference evidence="2" key="2">
    <citation type="submission" date="2017-10" db="EMBL/GenBank/DDBJ databases">
        <authorList>
            <person name="Enke T.N."/>
            <person name="Cordero O.X."/>
        </authorList>
    </citation>
    <scope>NUCLEOTIDE SEQUENCE</scope>
    <source>
        <strain evidence="2">4G03</strain>
    </source>
</reference>
<organism evidence="2 3">
    <name type="scientific">Tenacibaculum discolor</name>
    <dbReference type="NCBI Taxonomy" id="361581"/>
    <lineage>
        <taxon>Bacteria</taxon>
        <taxon>Pseudomonadati</taxon>
        <taxon>Bacteroidota</taxon>
        <taxon>Flavobacteriia</taxon>
        <taxon>Flavobacteriales</taxon>
        <taxon>Flavobacteriaceae</taxon>
        <taxon>Tenacibaculum</taxon>
    </lineage>
</organism>
<evidence type="ECO:0000313" key="3">
    <source>
        <dbReference type="Proteomes" id="UP000222163"/>
    </source>
</evidence>
<reference evidence="1 4" key="3">
    <citation type="submission" date="2023-07" db="EMBL/GenBank/DDBJ databases">
        <title>Genome content predicts the carbon catabolic preferences of heterotrophic bacteria.</title>
        <authorList>
            <person name="Gralka M."/>
        </authorList>
    </citation>
    <scope>NUCLEOTIDE SEQUENCE [LARGE SCALE GENOMIC DNA]</scope>
    <source>
        <strain evidence="1 4">4G03</strain>
    </source>
</reference>
<name>A0A2G1BW29_9FLAO</name>
<evidence type="ECO:0000313" key="4">
    <source>
        <dbReference type="Proteomes" id="UP001242342"/>
    </source>
</evidence>
<dbReference type="EMBL" id="PDUU01000004">
    <property type="protein sequence ID" value="PHN98230.1"/>
    <property type="molecule type" value="Genomic_DNA"/>
</dbReference>
<dbReference type="EMBL" id="JAUYVU010000001">
    <property type="protein sequence ID" value="MDP2540285.1"/>
    <property type="molecule type" value="Genomic_DNA"/>
</dbReference>
<accession>A0A2G1BW29</accession>
<dbReference type="AlphaFoldDB" id="A0A2G1BW29"/>
<reference evidence="2 3" key="1">
    <citation type="journal article" date="2016" name="Nat. Commun.">
        <title>Microbial interactions lead to rapid micro-scale successions on model marine particles.</title>
        <authorList>
            <person name="Datta M.S."/>
            <person name="Sliwerska E."/>
            <person name="Gore J."/>
            <person name="Polz M.F."/>
            <person name="Cordero O.X."/>
        </authorList>
    </citation>
    <scope>NUCLEOTIDE SEQUENCE [LARGE SCALE GENOMIC DNA]</scope>
    <source>
        <strain evidence="2 3">4G03</strain>
    </source>
</reference>
<gene>
    <name evidence="2" type="ORF">CSC81_07460</name>
    <name evidence="1" type="ORF">Q8W23_02245</name>
</gene>
<comment type="caution">
    <text evidence="2">The sequence shown here is derived from an EMBL/GenBank/DDBJ whole genome shotgun (WGS) entry which is preliminary data.</text>
</comment>
<dbReference type="RefSeq" id="WP_099215131.1">
    <property type="nucleotide sequence ID" value="NZ_JAUYVU010000001.1"/>
</dbReference>
<proteinExistence type="predicted"/>
<dbReference type="Proteomes" id="UP001242342">
    <property type="component" value="Unassembled WGS sequence"/>
</dbReference>
<evidence type="ECO:0000313" key="1">
    <source>
        <dbReference type="EMBL" id="MDP2540285.1"/>
    </source>
</evidence>
<keyword evidence="4" id="KW-1185">Reference proteome</keyword>
<dbReference type="Proteomes" id="UP000222163">
    <property type="component" value="Unassembled WGS sequence"/>
</dbReference>
<dbReference type="NCBIfam" id="NF033205">
    <property type="entry name" value="IPExxxVDY"/>
    <property type="match status" value="1"/>
</dbReference>
<protein>
    <submittedName>
        <fullName evidence="1">IPExxxVDY family protein</fullName>
    </submittedName>
</protein>
<sequence length="156" mass="18280">MPIYEVNINEFSNDDYTLIGIHTTLNEYKLAYLLNEHLQIKFNRAGYDLDFIKKGSQSSYTVYEYTNAKLCQDWFLIANVFKSTLEAESISLFNQSDSITRLIPEKKKVDFFLKLEGDFDYESIVKIIEVIKQIPQIITSYEIEVNSLKSKDFLIF</sequence>